<gene>
    <name evidence="2" type="ORF">B5P24_09180</name>
</gene>
<dbReference type="InterPro" id="IPR009061">
    <property type="entry name" value="DNA-bd_dom_put_sf"/>
</dbReference>
<dbReference type="SUPFAM" id="SSF46955">
    <property type="entry name" value="Putative DNA-binding domain"/>
    <property type="match status" value="1"/>
</dbReference>
<evidence type="ECO:0000313" key="2">
    <source>
        <dbReference type="EMBL" id="OQJ63151.1"/>
    </source>
</evidence>
<accession>A0A225CEJ9</accession>
<name>A0A225CEJ9_9MICO</name>
<dbReference type="Pfam" id="PF12728">
    <property type="entry name" value="HTH_17"/>
    <property type="match status" value="1"/>
</dbReference>
<reference evidence="2" key="1">
    <citation type="submission" date="2017-08" db="EMBL/GenBank/DDBJ databases">
        <title>Genomes of multiple Clavibacter strains from different subspecies.</title>
        <authorList>
            <person name="Yuan X.-K."/>
            <person name="Li X.-S."/>
            <person name="Nie J."/>
            <person name="De Boer S.H."/>
        </authorList>
    </citation>
    <scope>NUCLEOTIDE SEQUENCE [LARGE SCALE GENOMIC DNA]</scope>
    <source>
        <strain evidence="2">ATCC 33566</strain>
    </source>
</reference>
<feature type="domain" description="Helix-turn-helix" evidence="1">
    <location>
        <begin position="6"/>
        <end position="50"/>
    </location>
</feature>
<evidence type="ECO:0000313" key="3">
    <source>
        <dbReference type="Proteomes" id="UP000215316"/>
    </source>
</evidence>
<sequence>MEKSELLSMKKAAQRLHRTERTIQRWINEDGMRFIWKGGRKMIRLDDLLLHYRRNLLANPSRGRAPSATR</sequence>
<evidence type="ECO:0000259" key="1">
    <source>
        <dbReference type="Pfam" id="PF12728"/>
    </source>
</evidence>
<dbReference type="EMBL" id="MZMQ01000001">
    <property type="protein sequence ID" value="OQJ63151.1"/>
    <property type="molecule type" value="Genomic_DNA"/>
</dbReference>
<dbReference type="OrthoDB" id="5079646at2"/>
<dbReference type="InterPro" id="IPR041657">
    <property type="entry name" value="HTH_17"/>
</dbReference>
<organism evidence="2 3">
    <name type="scientific">Clavibacter tessellarius</name>
    <dbReference type="NCBI Taxonomy" id="31965"/>
    <lineage>
        <taxon>Bacteria</taxon>
        <taxon>Bacillati</taxon>
        <taxon>Actinomycetota</taxon>
        <taxon>Actinomycetes</taxon>
        <taxon>Micrococcales</taxon>
        <taxon>Microbacteriaceae</taxon>
        <taxon>Clavibacter</taxon>
    </lineage>
</organism>
<protein>
    <recommendedName>
        <fullName evidence="1">Helix-turn-helix domain-containing protein</fullName>
    </recommendedName>
</protein>
<comment type="caution">
    <text evidence="2">The sequence shown here is derived from an EMBL/GenBank/DDBJ whole genome shotgun (WGS) entry which is preliminary data.</text>
</comment>
<keyword evidence="3" id="KW-1185">Reference proteome</keyword>
<dbReference type="RefSeq" id="WP_094128502.1">
    <property type="nucleotide sequence ID" value="NZ_CP040788.1"/>
</dbReference>
<dbReference type="Proteomes" id="UP000215316">
    <property type="component" value="Unassembled WGS sequence"/>
</dbReference>
<proteinExistence type="predicted"/>
<dbReference type="AlphaFoldDB" id="A0A225CEJ9"/>